<name>A0ABR9PUT3_9BACT</name>
<reference evidence="2 3" key="1">
    <citation type="submission" date="2020-02" db="EMBL/GenBank/DDBJ databases">
        <authorList>
            <person name="Babadi Z.K."/>
            <person name="Risdian C."/>
            <person name="Ebrahimipour G.H."/>
            <person name="Wink J."/>
        </authorList>
    </citation>
    <scope>NUCLEOTIDE SEQUENCE [LARGE SCALE GENOMIC DNA]</scope>
    <source>
        <strain evidence="2 3">ZKHCc1 1396</strain>
    </source>
</reference>
<evidence type="ECO:0000313" key="2">
    <source>
        <dbReference type="EMBL" id="MBE4751695.1"/>
    </source>
</evidence>
<protein>
    <recommendedName>
        <fullName evidence="4">Lipoprotein</fullName>
    </recommendedName>
</protein>
<dbReference type="EMBL" id="JAAIYO010000009">
    <property type="protein sequence ID" value="MBE4751695.1"/>
    <property type="molecule type" value="Genomic_DNA"/>
</dbReference>
<keyword evidence="3" id="KW-1185">Reference proteome</keyword>
<feature type="chain" id="PRO_5045518977" description="Lipoprotein" evidence="1">
    <location>
        <begin position="26"/>
        <end position="305"/>
    </location>
</feature>
<accession>A0ABR9PUT3</accession>
<evidence type="ECO:0000313" key="3">
    <source>
        <dbReference type="Proteomes" id="UP001516472"/>
    </source>
</evidence>
<keyword evidence="1" id="KW-0732">Signal</keyword>
<feature type="signal peptide" evidence="1">
    <location>
        <begin position="1"/>
        <end position="25"/>
    </location>
</feature>
<comment type="caution">
    <text evidence="2">The sequence shown here is derived from an EMBL/GenBank/DDBJ whole genome shotgun (WGS) entry which is preliminary data.</text>
</comment>
<gene>
    <name evidence="2" type="ORF">G4177_26340</name>
</gene>
<evidence type="ECO:0000256" key="1">
    <source>
        <dbReference type="SAM" id="SignalP"/>
    </source>
</evidence>
<dbReference type="PROSITE" id="PS51257">
    <property type="entry name" value="PROKAR_LIPOPROTEIN"/>
    <property type="match status" value="1"/>
</dbReference>
<organism evidence="2 3">
    <name type="scientific">Corallococcus soli</name>
    <dbReference type="NCBI Taxonomy" id="2710757"/>
    <lineage>
        <taxon>Bacteria</taxon>
        <taxon>Pseudomonadati</taxon>
        <taxon>Myxococcota</taxon>
        <taxon>Myxococcia</taxon>
        <taxon>Myxococcales</taxon>
        <taxon>Cystobacterineae</taxon>
        <taxon>Myxococcaceae</taxon>
        <taxon>Corallococcus</taxon>
    </lineage>
</organism>
<dbReference type="Proteomes" id="UP001516472">
    <property type="component" value="Unassembled WGS sequence"/>
</dbReference>
<proteinExistence type="predicted"/>
<sequence length="305" mass="32064">MRVLKGFVAAIALLVVACGSSSMPANPTLLPGEGLLELPLLSTTTAGRSYKLVGATFVITGPQSVTLTDTTVDSVSTPLMAGLYSIQMTGPWHVERTDAPGQTVPATLVSPNPMSFTLGEGETRPVRFLFKVEGDGTADVGFRVDHGGWISGSITFDPLAPGESEIFAELAGTTVPFVISYESAVVDRSWGMVSVETSPITAQFGGASELLLKQLVPSMNGNSMHLQLYRTQPGGVMYLPFIELGAPGAPARLQLELGVLSVINDADGYPVLQPYSMQGVARVVARENSGDGYLQGVVNGQFSPQ</sequence>
<evidence type="ECO:0008006" key="4">
    <source>
        <dbReference type="Google" id="ProtNLM"/>
    </source>
</evidence>